<proteinExistence type="predicted"/>
<feature type="domain" description="Cyclic nucleotide-binding" evidence="1">
    <location>
        <begin position="1"/>
        <end position="33"/>
    </location>
</feature>
<evidence type="ECO:0000313" key="3">
    <source>
        <dbReference type="Proteomes" id="UP000886722"/>
    </source>
</evidence>
<dbReference type="Gene3D" id="2.60.120.10">
    <property type="entry name" value="Jelly Rolls"/>
    <property type="match status" value="1"/>
</dbReference>
<dbReference type="SUPFAM" id="SSF51206">
    <property type="entry name" value="cAMP-binding domain-like"/>
    <property type="match status" value="1"/>
</dbReference>
<gene>
    <name evidence="2" type="ORF">IAD06_01830</name>
</gene>
<comment type="caution">
    <text evidence="2">The sequence shown here is derived from an EMBL/GenBank/DDBJ whole genome shotgun (WGS) entry which is preliminary data.</text>
</comment>
<reference evidence="2" key="2">
    <citation type="journal article" date="2021" name="PeerJ">
        <title>Extensive microbial diversity within the chicken gut microbiome revealed by metagenomics and culture.</title>
        <authorList>
            <person name="Gilroy R."/>
            <person name="Ravi A."/>
            <person name="Getino M."/>
            <person name="Pursley I."/>
            <person name="Horton D.L."/>
            <person name="Alikhan N.F."/>
            <person name="Baker D."/>
            <person name="Gharbi K."/>
            <person name="Hall N."/>
            <person name="Watson M."/>
            <person name="Adriaenssens E.M."/>
            <person name="Foster-Nyarko E."/>
            <person name="Jarju S."/>
            <person name="Secka A."/>
            <person name="Antonio M."/>
            <person name="Oren A."/>
            <person name="Chaudhuri R.R."/>
            <person name="La Ragione R."/>
            <person name="Hildebrand F."/>
            <person name="Pallen M.J."/>
        </authorList>
    </citation>
    <scope>NUCLEOTIDE SEQUENCE</scope>
    <source>
        <strain evidence="2">21143</strain>
    </source>
</reference>
<dbReference type="InterPro" id="IPR018490">
    <property type="entry name" value="cNMP-bd_dom_sf"/>
</dbReference>
<dbReference type="InterPro" id="IPR000595">
    <property type="entry name" value="cNMP-bd_dom"/>
</dbReference>
<dbReference type="Proteomes" id="UP000886722">
    <property type="component" value="Unassembled WGS sequence"/>
</dbReference>
<accession>A0A9D1KCN7</accession>
<evidence type="ECO:0000259" key="1">
    <source>
        <dbReference type="PROSITE" id="PS50042"/>
    </source>
</evidence>
<organism evidence="2 3">
    <name type="scientific">Candidatus Caccoplasma intestinavium</name>
    <dbReference type="NCBI Taxonomy" id="2840716"/>
    <lineage>
        <taxon>Bacteria</taxon>
        <taxon>Pseudomonadati</taxon>
        <taxon>Bacteroidota</taxon>
        <taxon>Bacteroidia</taxon>
        <taxon>Bacteroidales</taxon>
        <taxon>Bacteroidaceae</taxon>
        <taxon>Bacteroidaceae incertae sedis</taxon>
        <taxon>Candidatus Caccoplasma</taxon>
    </lineage>
</organism>
<dbReference type="PROSITE" id="PS50042">
    <property type="entry name" value="CNMP_BINDING_3"/>
    <property type="match status" value="1"/>
</dbReference>
<dbReference type="EMBL" id="DVKT01000011">
    <property type="protein sequence ID" value="HIT38769.1"/>
    <property type="molecule type" value="Genomic_DNA"/>
</dbReference>
<evidence type="ECO:0000313" key="2">
    <source>
        <dbReference type="EMBL" id="HIT38769.1"/>
    </source>
</evidence>
<name>A0A9D1KCN7_9BACT</name>
<sequence>MLLAESVPVEFSRSEKIINEGEINSDLYIVSHGVWRAYRLKDGIEMSMWFAIEGSLAFSVTGYAGEQASKLFIESLNRSRAHRISRHRLCELFSQSQEWADLGRRLIEQHAMYAETEWNDLWAVSAKERYLCLLKKMPELIQQIPLKHLASYLSMTPQSLSRIRASLGR</sequence>
<reference evidence="2" key="1">
    <citation type="submission" date="2020-10" db="EMBL/GenBank/DDBJ databases">
        <authorList>
            <person name="Gilroy R."/>
        </authorList>
    </citation>
    <scope>NUCLEOTIDE SEQUENCE</scope>
    <source>
        <strain evidence="2">21143</strain>
    </source>
</reference>
<dbReference type="AlphaFoldDB" id="A0A9D1KCN7"/>
<dbReference type="InterPro" id="IPR014710">
    <property type="entry name" value="RmlC-like_jellyroll"/>
</dbReference>
<protein>
    <submittedName>
        <fullName evidence="2">cAMP-binding protein</fullName>
    </submittedName>
</protein>